<dbReference type="AlphaFoldDB" id="A0A7I4YW94"/>
<dbReference type="Pfam" id="PF03564">
    <property type="entry name" value="DUF1759"/>
    <property type="match status" value="1"/>
</dbReference>
<organism evidence="2 3">
    <name type="scientific">Haemonchus contortus</name>
    <name type="common">Barber pole worm</name>
    <dbReference type="NCBI Taxonomy" id="6289"/>
    <lineage>
        <taxon>Eukaryota</taxon>
        <taxon>Metazoa</taxon>
        <taxon>Ecdysozoa</taxon>
        <taxon>Nematoda</taxon>
        <taxon>Chromadorea</taxon>
        <taxon>Rhabditida</taxon>
        <taxon>Rhabditina</taxon>
        <taxon>Rhabditomorpha</taxon>
        <taxon>Strongyloidea</taxon>
        <taxon>Trichostrongylidae</taxon>
        <taxon>Haemonchus</taxon>
    </lineage>
</organism>
<dbReference type="PANTHER" id="PTHR22954">
    <property type="entry name" value="RETROVIRAL PROTEASE-RELATED"/>
    <property type="match status" value="1"/>
</dbReference>
<evidence type="ECO:0000313" key="3">
    <source>
        <dbReference type="WBParaSite" id="HCON_00150900-00001"/>
    </source>
</evidence>
<name>A0A7I4YW94_HAECO</name>
<evidence type="ECO:0000256" key="1">
    <source>
        <dbReference type="SAM" id="MobiDB-lite"/>
    </source>
</evidence>
<protein>
    <submittedName>
        <fullName evidence="3">DUF1758 domain-containing protein</fullName>
    </submittedName>
</protein>
<dbReference type="Proteomes" id="UP000025227">
    <property type="component" value="Unplaced"/>
</dbReference>
<evidence type="ECO:0000313" key="2">
    <source>
        <dbReference type="Proteomes" id="UP000025227"/>
    </source>
</evidence>
<feature type="region of interest" description="Disordered" evidence="1">
    <location>
        <begin position="140"/>
        <end position="165"/>
    </location>
</feature>
<dbReference type="WBParaSite" id="HCON_00150900-00001">
    <property type="protein sequence ID" value="HCON_00150900-00001"/>
    <property type="gene ID" value="HCON_00150900"/>
</dbReference>
<dbReference type="OrthoDB" id="5862292at2759"/>
<dbReference type="PANTHER" id="PTHR22954:SF3">
    <property type="entry name" value="PROTEIN CBG08539"/>
    <property type="match status" value="1"/>
</dbReference>
<dbReference type="InterPro" id="IPR005312">
    <property type="entry name" value="DUF1759"/>
</dbReference>
<reference evidence="3" key="1">
    <citation type="submission" date="2020-12" db="UniProtKB">
        <authorList>
            <consortium name="WormBaseParasite"/>
        </authorList>
    </citation>
    <scope>IDENTIFICATION</scope>
    <source>
        <strain evidence="3">MHco3</strain>
    </source>
</reference>
<accession>A0A7I4YW94</accession>
<sequence>MQSIIYGKPILHNVLTLKSLIANFQIYTAAQTYSGNSDETRYEETLQAIDLIKGSMSQIDAAKTSLQTLIEQMKESYDSTKSKEEKKILLQDIEKIEEESHFNDVIKEATDLHFMLGTRLTEAISNGKMLERKLGIYGKTGPHTARSTNDIHEGPPGWDTENEASRQPSFTAPAIAPPRVSVPVFTGKEEEFPEFWAVYEHLVHNNPTLSTTEKMLLLKESLHGKSDKSIRGIQLIPQNYEWMIKTLHKKYGNKPANRARIVQQLNELPRASRTAESCEKVFDDICMLLNQMSSTGQNIRVCKDALWTEAKLSKFPKDIVEPVLLKMREHDDLTVDSILDFISGEISAKAYVQSRLRPYDPANRESAYRATQLCVICETSSHSTWQCQSKLPVSKKRDIVAQKRLCWKCHPPHSPVVISSPG</sequence>
<dbReference type="OMA" id="TSSHSTW"/>
<keyword evidence="2" id="KW-1185">Reference proteome</keyword>
<proteinExistence type="predicted"/>